<accession>A0A5D3WHK6</accession>
<gene>
    <name evidence="1" type="ORF">EDC39_11089</name>
</gene>
<organism evidence="1 2">
    <name type="scientific">Geothermobacter ehrlichii</name>
    <dbReference type="NCBI Taxonomy" id="213224"/>
    <lineage>
        <taxon>Bacteria</taxon>
        <taxon>Pseudomonadati</taxon>
        <taxon>Thermodesulfobacteriota</taxon>
        <taxon>Desulfuromonadia</taxon>
        <taxon>Desulfuromonadales</taxon>
        <taxon>Geothermobacteraceae</taxon>
        <taxon>Geothermobacter</taxon>
    </lineage>
</organism>
<dbReference type="RefSeq" id="WP_148896446.1">
    <property type="nucleotide sequence ID" value="NZ_VNIB01000010.1"/>
</dbReference>
<evidence type="ECO:0000313" key="1">
    <source>
        <dbReference type="EMBL" id="TYO97549.1"/>
    </source>
</evidence>
<evidence type="ECO:0000313" key="2">
    <source>
        <dbReference type="Proteomes" id="UP000324159"/>
    </source>
</evidence>
<sequence>MAITGSPKKMARDIADGFLILTQSSLRRYTPADLKTILGNIALVARDLRAEQIPLENVMALKARNMKLSRLNQAETLIRSYCRKRRIPV</sequence>
<dbReference type="Proteomes" id="UP000324159">
    <property type="component" value="Unassembled WGS sequence"/>
</dbReference>
<name>A0A5D3WHK6_9BACT</name>
<dbReference type="AlphaFoldDB" id="A0A5D3WHK6"/>
<dbReference type="EMBL" id="VNIB01000010">
    <property type="protein sequence ID" value="TYO97549.1"/>
    <property type="molecule type" value="Genomic_DNA"/>
</dbReference>
<comment type="caution">
    <text evidence="1">The sequence shown here is derived from an EMBL/GenBank/DDBJ whole genome shotgun (WGS) entry which is preliminary data.</text>
</comment>
<keyword evidence="2" id="KW-1185">Reference proteome</keyword>
<reference evidence="1 2" key="1">
    <citation type="submission" date="2019-07" db="EMBL/GenBank/DDBJ databases">
        <title>Genomic Encyclopedia of Type Strains, Phase IV (KMG-IV): sequencing the most valuable type-strain genomes for metagenomic binning, comparative biology and taxonomic classification.</title>
        <authorList>
            <person name="Goeker M."/>
        </authorList>
    </citation>
    <scope>NUCLEOTIDE SEQUENCE [LARGE SCALE GENOMIC DNA]</scope>
    <source>
        <strain evidence="1 2">SS015</strain>
    </source>
</reference>
<proteinExistence type="predicted"/>
<dbReference type="OrthoDB" id="5402283at2"/>
<protein>
    <submittedName>
        <fullName evidence="1">Uncharacterized protein</fullName>
    </submittedName>
</protein>